<reference evidence="2" key="3">
    <citation type="journal article" date="2022" name="BMC Genomics">
        <title>Comparative genome analysis of mycobacteria focusing on tRNA and non-coding RNA.</title>
        <authorList>
            <person name="Behra P.R.K."/>
            <person name="Pettersson B.M.F."/>
            <person name="Ramesh M."/>
            <person name="Das S."/>
            <person name="Dasgupta S."/>
            <person name="Kirsebom L.A."/>
        </authorList>
    </citation>
    <scope>NUCLEOTIDE SEQUENCE</scope>
    <source>
        <strain evidence="2">DSM 44203</strain>
    </source>
</reference>
<reference evidence="2" key="2">
    <citation type="submission" date="2020-07" db="EMBL/GenBank/DDBJ databases">
        <authorList>
            <person name="Pettersson B.M.F."/>
            <person name="Behra P.R.K."/>
            <person name="Ramesh M."/>
            <person name="Das S."/>
            <person name="Dasgupta S."/>
            <person name="Kirsebom L.A."/>
        </authorList>
    </citation>
    <scope>NUCLEOTIDE SEQUENCE</scope>
    <source>
        <strain evidence="2">DSM 44203</strain>
    </source>
</reference>
<keyword evidence="3" id="KW-1185">Reference proteome</keyword>
<dbReference type="Proteomes" id="UP000069773">
    <property type="component" value="Unassembled WGS sequence"/>
</dbReference>
<protein>
    <submittedName>
        <fullName evidence="2">Uncharacterized protein</fullName>
    </submittedName>
</protein>
<name>A0AAW5SIQ0_MYCNV</name>
<dbReference type="EMBL" id="BCTA01000013">
    <property type="protein sequence ID" value="GAT07665.1"/>
    <property type="molecule type" value="Genomic_DNA"/>
</dbReference>
<comment type="caution">
    <text evidence="2">The sequence shown here is derived from an EMBL/GenBank/DDBJ whole genome shotgun (WGS) entry which is preliminary data.</text>
</comment>
<evidence type="ECO:0000313" key="4">
    <source>
        <dbReference type="Proteomes" id="UP001207528"/>
    </source>
</evidence>
<evidence type="ECO:0000313" key="3">
    <source>
        <dbReference type="Proteomes" id="UP000069773"/>
    </source>
</evidence>
<accession>A0AAW5SIQ0</accession>
<sequence length="160" mass="17498">MSATQFEVGEYVEIADDIGTPQDGTLFRVITRGRKYHVVRQVSERTGGPIGVPIGGCAASDLIAARPATLDDYADAITLEVQRIETTHYRVSYTRREVVNMLADFAPEHAERYLQMGNAELAQALRVELDAAGELTDTVIAEQGCSDDACDEHHVAMSGW</sequence>
<dbReference type="RefSeq" id="WP_067387463.1">
    <property type="nucleotide sequence ID" value="NZ_BCTA01000013.1"/>
</dbReference>
<reference evidence="1 3" key="1">
    <citation type="journal article" date="2016" name="Genome Announc.">
        <title>Draft Genome Sequences of Five Rapidly Growing Mycobacterium Species, M. thermoresistibile, M. fortuitum subsp. acetamidolyticum, M. canariasense, M. brisbanense, and M. novocastrense.</title>
        <authorList>
            <person name="Katahira K."/>
            <person name="Ogura Y."/>
            <person name="Gotoh Y."/>
            <person name="Hayashi T."/>
        </authorList>
    </citation>
    <scope>NUCLEOTIDE SEQUENCE [LARGE SCALE GENOMIC DNA]</scope>
    <source>
        <strain evidence="1 3">JCM18114</strain>
    </source>
</reference>
<proteinExistence type="predicted"/>
<evidence type="ECO:0000313" key="2">
    <source>
        <dbReference type="EMBL" id="MCV7023688.1"/>
    </source>
</evidence>
<dbReference type="Proteomes" id="UP001207528">
    <property type="component" value="Unassembled WGS sequence"/>
</dbReference>
<organism evidence="2 4">
    <name type="scientific">Mycolicibacterium novocastrense</name>
    <name type="common">Mycobacterium novocastrense</name>
    <dbReference type="NCBI Taxonomy" id="59813"/>
    <lineage>
        <taxon>Bacteria</taxon>
        <taxon>Bacillati</taxon>
        <taxon>Actinomycetota</taxon>
        <taxon>Actinomycetes</taxon>
        <taxon>Mycobacteriales</taxon>
        <taxon>Mycobacteriaceae</taxon>
        <taxon>Mycolicibacterium</taxon>
    </lineage>
</organism>
<gene>
    <name evidence="2" type="ORF">H7I77_10050</name>
    <name evidence="1" type="ORF">RMCN_0798</name>
</gene>
<dbReference type="AlphaFoldDB" id="A0AAW5SIQ0"/>
<dbReference type="EMBL" id="JACKTI010000029">
    <property type="protein sequence ID" value="MCV7023688.1"/>
    <property type="molecule type" value="Genomic_DNA"/>
</dbReference>
<evidence type="ECO:0000313" key="1">
    <source>
        <dbReference type="EMBL" id="GAT07665.1"/>
    </source>
</evidence>